<protein>
    <submittedName>
        <fullName evidence="1">Uncharacterized protein</fullName>
    </submittedName>
</protein>
<name>A0A0E9SB50_ANGAN</name>
<evidence type="ECO:0000313" key="1">
    <source>
        <dbReference type="EMBL" id="JAH38639.1"/>
    </source>
</evidence>
<sequence>MISVHLQSQRYHIT</sequence>
<organism evidence="1">
    <name type="scientific">Anguilla anguilla</name>
    <name type="common">European freshwater eel</name>
    <name type="synonym">Muraena anguilla</name>
    <dbReference type="NCBI Taxonomy" id="7936"/>
    <lineage>
        <taxon>Eukaryota</taxon>
        <taxon>Metazoa</taxon>
        <taxon>Chordata</taxon>
        <taxon>Craniata</taxon>
        <taxon>Vertebrata</taxon>
        <taxon>Euteleostomi</taxon>
        <taxon>Actinopterygii</taxon>
        <taxon>Neopterygii</taxon>
        <taxon>Teleostei</taxon>
        <taxon>Anguilliformes</taxon>
        <taxon>Anguillidae</taxon>
        <taxon>Anguilla</taxon>
    </lineage>
</organism>
<reference evidence="1" key="2">
    <citation type="journal article" date="2015" name="Fish Shellfish Immunol.">
        <title>Early steps in the European eel (Anguilla anguilla)-Vibrio vulnificus interaction in the gills: Role of the RtxA13 toxin.</title>
        <authorList>
            <person name="Callol A."/>
            <person name="Pajuelo D."/>
            <person name="Ebbesson L."/>
            <person name="Teles M."/>
            <person name="MacKenzie S."/>
            <person name="Amaro C."/>
        </authorList>
    </citation>
    <scope>NUCLEOTIDE SEQUENCE</scope>
</reference>
<reference evidence="1" key="1">
    <citation type="submission" date="2014-11" db="EMBL/GenBank/DDBJ databases">
        <authorList>
            <person name="Amaro Gonzalez C."/>
        </authorList>
    </citation>
    <scope>NUCLEOTIDE SEQUENCE</scope>
</reference>
<dbReference type="EMBL" id="GBXM01069938">
    <property type="protein sequence ID" value="JAH38639.1"/>
    <property type="molecule type" value="Transcribed_RNA"/>
</dbReference>
<accession>A0A0E9SB50</accession>
<proteinExistence type="predicted"/>